<comment type="caution">
    <text evidence="4">The sequence shown here is derived from an EMBL/GenBank/DDBJ whole genome shotgun (WGS) entry which is preliminary data.</text>
</comment>
<dbReference type="SUPFAM" id="SSF55797">
    <property type="entry name" value="PR-1-like"/>
    <property type="match status" value="1"/>
</dbReference>
<evidence type="ECO:0000259" key="3">
    <source>
        <dbReference type="SMART" id="SM00198"/>
    </source>
</evidence>
<dbReference type="Gene3D" id="3.40.33.10">
    <property type="entry name" value="CAP"/>
    <property type="match status" value="1"/>
</dbReference>
<name>A0AAD5N1B2_PARTN</name>
<evidence type="ECO:0000313" key="5">
    <source>
        <dbReference type="Proteomes" id="UP001196413"/>
    </source>
</evidence>
<keyword evidence="2" id="KW-0732">Signal</keyword>
<organism evidence="4 5">
    <name type="scientific">Parelaphostrongylus tenuis</name>
    <name type="common">Meningeal worm</name>
    <dbReference type="NCBI Taxonomy" id="148309"/>
    <lineage>
        <taxon>Eukaryota</taxon>
        <taxon>Metazoa</taxon>
        <taxon>Ecdysozoa</taxon>
        <taxon>Nematoda</taxon>
        <taxon>Chromadorea</taxon>
        <taxon>Rhabditida</taxon>
        <taxon>Rhabditina</taxon>
        <taxon>Rhabditomorpha</taxon>
        <taxon>Strongyloidea</taxon>
        <taxon>Metastrongylidae</taxon>
        <taxon>Parelaphostrongylus</taxon>
    </lineage>
</organism>
<feature type="signal peptide" evidence="2">
    <location>
        <begin position="1"/>
        <end position="20"/>
    </location>
</feature>
<reference evidence="4" key="1">
    <citation type="submission" date="2021-06" db="EMBL/GenBank/DDBJ databases">
        <title>Parelaphostrongylus tenuis whole genome reference sequence.</title>
        <authorList>
            <person name="Garwood T.J."/>
            <person name="Larsen P.A."/>
            <person name="Fountain-Jones N.M."/>
            <person name="Garbe J.R."/>
            <person name="Macchietto M.G."/>
            <person name="Kania S.A."/>
            <person name="Gerhold R.W."/>
            <person name="Richards J.E."/>
            <person name="Wolf T.M."/>
        </authorList>
    </citation>
    <scope>NUCLEOTIDE SEQUENCE</scope>
    <source>
        <strain evidence="4">MNPRO001-30</strain>
        <tissue evidence="4">Meninges</tissue>
    </source>
</reference>
<feature type="compositionally biased region" description="Low complexity" evidence="1">
    <location>
        <begin position="208"/>
        <end position="221"/>
    </location>
</feature>
<protein>
    <recommendedName>
        <fullName evidence="3">SCP domain-containing protein</fullName>
    </recommendedName>
</protein>
<evidence type="ECO:0000256" key="2">
    <source>
        <dbReference type="SAM" id="SignalP"/>
    </source>
</evidence>
<dbReference type="InterPro" id="IPR035940">
    <property type="entry name" value="CAP_sf"/>
</dbReference>
<feature type="domain" description="SCP" evidence="3">
    <location>
        <begin position="31"/>
        <end position="155"/>
    </location>
</feature>
<feature type="chain" id="PRO_5041957623" description="SCP domain-containing protein" evidence="2">
    <location>
        <begin position="21"/>
        <end position="287"/>
    </location>
</feature>
<evidence type="ECO:0000313" key="4">
    <source>
        <dbReference type="EMBL" id="KAJ1359182.1"/>
    </source>
</evidence>
<proteinExistence type="predicted"/>
<feature type="compositionally biased region" description="Polar residues" evidence="1">
    <location>
        <begin position="166"/>
        <end position="195"/>
    </location>
</feature>
<evidence type="ECO:0000256" key="1">
    <source>
        <dbReference type="SAM" id="MobiDB-lite"/>
    </source>
</evidence>
<gene>
    <name evidence="4" type="ORF">KIN20_017859</name>
</gene>
<dbReference type="Pfam" id="PF00188">
    <property type="entry name" value="CAP"/>
    <property type="match status" value="1"/>
</dbReference>
<dbReference type="EMBL" id="JAHQIW010003566">
    <property type="protein sequence ID" value="KAJ1359182.1"/>
    <property type="molecule type" value="Genomic_DNA"/>
</dbReference>
<dbReference type="InterPro" id="IPR014044">
    <property type="entry name" value="CAP_dom"/>
</dbReference>
<dbReference type="AlphaFoldDB" id="A0AAD5N1B2"/>
<dbReference type="SMART" id="SM00198">
    <property type="entry name" value="SCP"/>
    <property type="match status" value="1"/>
</dbReference>
<keyword evidence="5" id="KW-1185">Reference proteome</keyword>
<sequence>MMCTSYALVVLFSSVVLIDGNNNGCMSIEGQSFQSTVELDHNNVRKSKGLPQLNYNCELEKLAVEYVLGCPPTPPESYEADINFMYVENSEQGSMNVSHLSLMRQTISSWQNRDKERSKMQRPDIGSVGCAIAKCSENEGMVHISVACFYGKVEERLMESMIASTTEKPLSTNSMNVESSSVQPGEHSLTTTTTAGVPAEEELKKSTSKSSSKQQESATSSGVPSPKEEPAASTIASITEKFTPETSSMGELATPQQGKTTGNVAVLDWNGQFSTILITSIMLKLLA</sequence>
<feature type="region of interest" description="Disordered" evidence="1">
    <location>
        <begin position="166"/>
        <end position="232"/>
    </location>
</feature>
<accession>A0AAD5N1B2</accession>
<dbReference type="Proteomes" id="UP001196413">
    <property type="component" value="Unassembled WGS sequence"/>
</dbReference>